<dbReference type="Proteomes" id="UP000245423">
    <property type="component" value="Chromosome 1"/>
</dbReference>
<keyword evidence="2" id="KW-0479">Metal-binding</keyword>
<dbReference type="NCBIfam" id="TIGR02481">
    <property type="entry name" value="hemeryth_dom"/>
    <property type="match status" value="1"/>
</dbReference>
<dbReference type="AlphaFoldDB" id="M1ZBT1"/>
<accession>M1ZBT1</accession>
<feature type="domain" description="Hemerythrin-like" evidence="4">
    <location>
        <begin position="46"/>
        <end position="165"/>
    </location>
</feature>
<evidence type="ECO:0000256" key="3">
    <source>
        <dbReference type="ARBA" id="ARBA00023004"/>
    </source>
</evidence>
<gene>
    <name evidence="5" type="ORF">CUESP1_1468</name>
</gene>
<dbReference type="PANTHER" id="PTHR37164:SF1">
    <property type="entry name" value="BACTERIOHEMERYTHRIN"/>
    <property type="match status" value="1"/>
</dbReference>
<dbReference type="Gene3D" id="1.20.120.50">
    <property type="entry name" value="Hemerythrin-like"/>
    <property type="match status" value="1"/>
</dbReference>
<protein>
    <submittedName>
        <fullName evidence="5">Hemerythrin-like metal-binding protein (Modular protein)</fullName>
    </submittedName>
</protein>
<evidence type="ECO:0000259" key="4">
    <source>
        <dbReference type="Pfam" id="PF01814"/>
    </source>
</evidence>
<reference evidence="5 6" key="1">
    <citation type="submission" date="2016-11" db="EMBL/GenBank/DDBJ databases">
        <authorList>
            <person name="Manzoor S."/>
        </authorList>
    </citation>
    <scope>NUCLEOTIDE SEQUENCE [LARGE SCALE GENOMIC DNA]</scope>
    <source>
        <strain evidence="5">Clostridium ultunense strain Esp</strain>
    </source>
</reference>
<dbReference type="InterPro" id="IPR012312">
    <property type="entry name" value="Hemerythrin-like"/>
</dbReference>
<evidence type="ECO:0000313" key="5">
    <source>
        <dbReference type="EMBL" id="SHD76833.1"/>
    </source>
</evidence>
<name>M1ZBT1_9FIRM</name>
<dbReference type="SUPFAM" id="SSF47188">
    <property type="entry name" value="Hemerythrin-like"/>
    <property type="match status" value="1"/>
</dbReference>
<keyword evidence="6" id="KW-1185">Reference proteome</keyword>
<dbReference type="PANTHER" id="PTHR37164">
    <property type="entry name" value="BACTERIOHEMERYTHRIN"/>
    <property type="match status" value="1"/>
</dbReference>
<dbReference type="InterPro" id="IPR012827">
    <property type="entry name" value="Hemerythrin_metal-bd"/>
</dbReference>
<dbReference type="GO" id="GO:0046872">
    <property type="term" value="F:metal ion binding"/>
    <property type="evidence" value="ECO:0007669"/>
    <property type="project" value="UniProtKB-KW"/>
</dbReference>
<organism evidence="5 6">
    <name type="scientific">[Clostridium] ultunense Esp</name>
    <dbReference type="NCBI Taxonomy" id="1288971"/>
    <lineage>
        <taxon>Bacteria</taxon>
        <taxon>Bacillati</taxon>
        <taxon>Bacillota</taxon>
        <taxon>Tissierellia</taxon>
        <taxon>Tissierellales</taxon>
        <taxon>Tepidimicrobiaceae</taxon>
        <taxon>Schnuerera</taxon>
    </lineage>
</organism>
<evidence type="ECO:0000313" key="6">
    <source>
        <dbReference type="Proteomes" id="UP000245423"/>
    </source>
</evidence>
<proteinExistence type="inferred from homology"/>
<comment type="similarity">
    <text evidence="1">Belongs to the hemerythrin family.</text>
</comment>
<evidence type="ECO:0000256" key="2">
    <source>
        <dbReference type="ARBA" id="ARBA00022723"/>
    </source>
</evidence>
<dbReference type="HOGENOM" id="CLU_086902_2_2_9"/>
<dbReference type="EMBL" id="LT669839">
    <property type="protein sequence ID" value="SHD76833.1"/>
    <property type="molecule type" value="Genomic_DNA"/>
</dbReference>
<dbReference type="InterPro" id="IPR035938">
    <property type="entry name" value="Hemerythrin-like_sf"/>
</dbReference>
<evidence type="ECO:0000256" key="1">
    <source>
        <dbReference type="ARBA" id="ARBA00010587"/>
    </source>
</evidence>
<keyword evidence="3" id="KW-0408">Iron</keyword>
<sequence>MLKIIFKRRLFSKNMLFYDILGVKKQGENIWKEGIFMMWKEKYKIGVERIDEQHKELFKRLSNFIQIVQDDIPWKEKLDSVKETMAFMQQYVEYHFDDEEKYQKEINYPDIELHKEIHAKFKQEIYDYVQIFEQGEFTEEKVQEFSAKLMTWLIMHVGKMDQKIGEYVREKGE</sequence>
<dbReference type="NCBIfam" id="NF033749">
    <property type="entry name" value="bact_hemeryth"/>
    <property type="match status" value="1"/>
</dbReference>
<dbReference type="InterPro" id="IPR050669">
    <property type="entry name" value="Hemerythrin"/>
</dbReference>
<dbReference type="Pfam" id="PF01814">
    <property type="entry name" value="Hemerythrin"/>
    <property type="match status" value="1"/>
</dbReference>
<dbReference type="CDD" id="cd12107">
    <property type="entry name" value="Hemerythrin"/>
    <property type="match status" value="1"/>
</dbReference>